<sequence>MKQQVINQLIIKAKTEKKMSQINKERKKNASRIIKIKINQIKVYKEINKLKELIISYKIYFLQKNIIIQNKQTVYTQDQVSNKKDQGTLLNQSLSLMHPLHQFNYT</sequence>
<dbReference type="RefSeq" id="XP_012653858.1">
    <property type="nucleotide sequence ID" value="XM_012798404.1"/>
</dbReference>
<reference evidence="2" key="1">
    <citation type="journal article" date="2006" name="PLoS Biol.">
        <title>Macronuclear genome sequence of the ciliate Tetrahymena thermophila, a model eukaryote.</title>
        <authorList>
            <person name="Eisen J.A."/>
            <person name="Coyne R.S."/>
            <person name="Wu M."/>
            <person name="Wu D."/>
            <person name="Thiagarajan M."/>
            <person name="Wortman J.R."/>
            <person name="Badger J.H."/>
            <person name="Ren Q."/>
            <person name="Amedeo P."/>
            <person name="Jones K.M."/>
            <person name="Tallon L.J."/>
            <person name="Delcher A.L."/>
            <person name="Salzberg S.L."/>
            <person name="Silva J.C."/>
            <person name="Haas B.J."/>
            <person name="Majoros W.H."/>
            <person name="Farzad M."/>
            <person name="Carlton J.M."/>
            <person name="Smith R.K. Jr."/>
            <person name="Garg J."/>
            <person name="Pearlman R.E."/>
            <person name="Karrer K.M."/>
            <person name="Sun L."/>
            <person name="Manning G."/>
            <person name="Elde N.C."/>
            <person name="Turkewitz A.P."/>
            <person name="Asai D.J."/>
            <person name="Wilkes D.E."/>
            <person name="Wang Y."/>
            <person name="Cai H."/>
            <person name="Collins K."/>
            <person name="Stewart B.A."/>
            <person name="Lee S.R."/>
            <person name="Wilamowska K."/>
            <person name="Weinberg Z."/>
            <person name="Ruzzo W.L."/>
            <person name="Wloga D."/>
            <person name="Gaertig J."/>
            <person name="Frankel J."/>
            <person name="Tsao C.-C."/>
            <person name="Gorovsky M.A."/>
            <person name="Keeling P.J."/>
            <person name="Waller R.F."/>
            <person name="Patron N.J."/>
            <person name="Cherry J.M."/>
            <person name="Stover N.A."/>
            <person name="Krieger C.J."/>
            <person name="del Toro C."/>
            <person name="Ryder H.F."/>
            <person name="Williamson S.C."/>
            <person name="Barbeau R.A."/>
            <person name="Hamilton E.P."/>
            <person name="Orias E."/>
        </authorList>
    </citation>
    <scope>NUCLEOTIDE SEQUENCE [LARGE SCALE GENOMIC DNA]</scope>
    <source>
        <strain evidence="2">SB210</strain>
    </source>
</reference>
<evidence type="ECO:0000313" key="1">
    <source>
        <dbReference type="EMBL" id="EWS73628.1"/>
    </source>
</evidence>
<proteinExistence type="predicted"/>
<dbReference type="KEGG" id="tet:TTHERM_000255715"/>
<gene>
    <name evidence="1" type="ORF">TTHERM_000255715</name>
</gene>
<protein>
    <submittedName>
        <fullName evidence="1">Uncharacterized protein</fullName>
    </submittedName>
</protein>
<organism evidence="1 2">
    <name type="scientific">Tetrahymena thermophila (strain SB210)</name>
    <dbReference type="NCBI Taxonomy" id="312017"/>
    <lineage>
        <taxon>Eukaryota</taxon>
        <taxon>Sar</taxon>
        <taxon>Alveolata</taxon>
        <taxon>Ciliophora</taxon>
        <taxon>Intramacronucleata</taxon>
        <taxon>Oligohymenophorea</taxon>
        <taxon>Hymenostomatida</taxon>
        <taxon>Tetrahymenina</taxon>
        <taxon>Tetrahymenidae</taxon>
        <taxon>Tetrahymena</taxon>
    </lineage>
</organism>
<dbReference type="GeneID" id="24438056"/>
<dbReference type="EMBL" id="GG662647">
    <property type="protein sequence ID" value="EWS73628.1"/>
    <property type="molecule type" value="Genomic_DNA"/>
</dbReference>
<dbReference type="AlphaFoldDB" id="W7XB24"/>
<evidence type="ECO:0000313" key="2">
    <source>
        <dbReference type="Proteomes" id="UP000009168"/>
    </source>
</evidence>
<name>W7XB24_TETTS</name>
<dbReference type="InParanoid" id="W7XB24"/>
<accession>W7XB24</accession>
<dbReference type="Proteomes" id="UP000009168">
    <property type="component" value="Unassembled WGS sequence"/>
</dbReference>
<keyword evidence="2" id="KW-1185">Reference proteome</keyword>